<dbReference type="AlphaFoldDB" id="A0A2P2QSA1"/>
<evidence type="ECO:0000313" key="2">
    <source>
        <dbReference type="EMBL" id="MBX69781.1"/>
    </source>
</evidence>
<proteinExistence type="predicted"/>
<evidence type="ECO:0000256" key="1">
    <source>
        <dbReference type="SAM" id="Phobius"/>
    </source>
</evidence>
<keyword evidence="1" id="KW-0472">Membrane</keyword>
<reference evidence="2" key="1">
    <citation type="submission" date="2018-02" db="EMBL/GenBank/DDBJ databases">
        <title>Rhizophora mucronata_Transcriptome.</title>
        <authorList>
            <person name="Meera S.P."/>
            <person name="Sreeshan A."/>
            <person name="Augustine A."/>
        </authorList>
    </citation>
    <scope>NUCLEOTIDE SEQUENCE</scope>
    <source>
        <tissue evidence="2">Leaf</tissue>
    </source>
</reference>
<keyword evidence="1" id="KW-0812">Transmembrane</keyword>
<keyword evidence="1" id="KW-1133">Transmembrane helix</keyword>
<feature type="transmembrane region" description="Helical" evidence="1">
    <location>
        <begin position="12"/>
        <end position="33"/>
    </location>
</feature>
<sequence>MVKNMHKHLHLANHMFASELIVAMLLLCLLCFIH</sequence>
<organism evidence="2">
    <name type="scientific">Rhizophora mucronata</name>
    <name type="common">Asiatic mangrove</name>
    <dbReference type="NCBI Taxonomy" id="61149"/>
    <lineage>
        <taxon>Eukaryota</taxon>
        <taxon>Viridiplantae</taxon>
        <taxon>Streptophyta</taxon>
        <taxon>Embryophyta</taxon>
        <taxon>Tracheophyta</taxon>
        <taxon>Spermatophyta</taxon>
        <taxon>Magnoliopsida</taxon>
        <taxon>eudicotyledons</taxon>
        <taxon>Gunneridae</taxon>
        <taxon>Pentapetalae</taxon>
        <taxon>rosids</taxon>
        <taxon>fabids</taxon>
        <taxon>Malpighiales</taxon>
        <taxon>Rhizophoraceae</taxon>
        <taxon>Rhizophora</taxon>
    </lineage>
</organism>
<accession>A0A2P2QSA1</accession>
<name>A0A2P2QSA1_RHIMU</name>
<dbReference type="EMBL" id="GGEC01089297">
    <property type="protein sequence ID" value="MBX69781.1"/>
    <property type="molecule type" value="Transcribed_RNA"/>
</dbReference>
<protein>
    <submittedName>
        <fullName evidence="2">Uncharacterized protein</fullName>
    </submittedName>
</protein>